<reference evidence="4" key="1">
    <citation type="journal article" date="2017" name="Plant J.">
        <title>The pomegranate (Punica granatum L.) genome and the genomics of punicalagin biosynthesis.</title>
        <authorList>
            <person name="Qin G."/>
            <person name="Xu C."/>
            <person name="Ming R."/>
            <person name="Tang H."/>
            <person name="Guyot R."/>
            <person name="Kramer E.M."/>
            <person name="Hu Y."/>
            <person name="Yi X."/>
            <person name="Qi Y."/>
            <person name="Xu X."/>
            <person name="Gao Z."/>
            <person name="Pan H."/>
            <person name="Jian J."/>
            <person name="Tian Y."/>
            <person name="Yue Z."/>
            <person name="Xu Y."/>
        </authorList>
    </citation>
    <scope>NUCLEOTIDE SEQUENCE [LARGE SCALE GENOMIC DNA]</scope>
    <source>
        <strain evidence="4">cv. Dabenzi</strain>
    </source>
</reference>
<evidence type="ECO:0000313" key="3">
    <source>
        <dbReference type="EMBL" id="OWM77362.1"/>
    </source>
</evidence>
<name>A0A218WZ62_PUNGR</name>
<dbReference type="AlphaFoldDB" id="A0A218WZ62"/>
<sequence>MWAAPIERGQSGLGSDRIDKTRLSSVFIFSISAGASSVSSFSTLVSSVSAVGAAPVSLAIAGAIVVRERSSQLPVPFRNDQRVMAEPEKESSSVQSKSKKGLLDEEIGKEFLSSWKSMSVTEDDGMDFSFETIGKGKKNAFNFDKLDMDFNLDGDFSKLSTFKVDMPDIDFSCLPEETAKPKEGNAEESSVRNGERKKETFSFSFGFNGMDNFDFDSGFTKGVKTPKKDLMTKEVASVKLNDQGTNIHLSGDFAVYDDDGKKLPAMMSMEASQEVGIGAKHTSLRTNSLGSATFRVKALQNEERACLDTQMGGSPEESDQQGDLLEKSVQTRLYVQNEDTMTQKSGSVVPKEACSLVKVPDSHTGNDQNICDNMVNEDVPYPGNLQSMDPCASDSAKSVNDAKRNLLDIGTYSDCMGSSEHDQGQLDIEDAATSNVSKKTLGDTKFEKQDENLVKKLDLATVNREAAANKMMPTNNKESGRVCSKFFKRLRDTGNSDAEPRLIQLGSKKVGGINTNSADEMREGSCKDTWLETKLDNNVAGISRIGSSRNKSGSSNSSSSTETSKTPGSQACVDPERTGLSTEAPGSTRIMSLDRKKLHSINATTTRNLSSLSIKRAPGSAVEQPASRPLAGATSTKAPEEVTQSQRNSGKLIPLPGGNPEKEKQLTLTSSLKRKTYETASTNTMSCSPLKRLSESPVQSRYFLLVVFFENKGDVKSRNSLDDSSPQVEISRVKNMVDYEFTALVENDGNVEEAEAYTKELEDLCNMLKKKQDEAKELLPYLVIPSLSKTFAVFRNSHPNSWPHRPATVITDENFGALCFRFQAEMQQLGETGHRRDDHSGDMAGNLMEE</sequence>
<gene>
    <name evidence="3" type="ORF">CDL15_Pgr016759</name>
</gene>
<feature type="coiled-coil region" evidence="1">
    <location>
        <begin position="751"/>
        <end position="778"/>
    </location>
</feature>
<feature type="compositionally biased region" description="Polar residues" evidence="2">
    <location>
        <begin position="601"/>
        <end position="613"/>
    </location>
</feature>
<keyword evidence="1" id="KW-0175">Coiled coil</keyword>
<feature type="compositionally biased region" description="Basic and acidic residues" evidence="2">
    <location>
        <begin position="177"/>
        <end position="195"/>
    </location>
</feature>
<evidence type="ECO:0000256" key="2">
    <source>
        <dbReference type="SAM" id="MobiDB-lite"/>
    </source>
</evidence>
<feature type="region of interest" description="Disordered" evidence="2">
    <location>
        <begin position="831"/>
        <end position="850"/>
    </location>
</feature>
<feature type="compositionally biased region" description="Polar residues" evidence="2">
    <location>
        <begin position="633"/>
        <end position="649"/>
    </location>
</feature>
<accession>A0A218WZ62</accession>
<feature type="compositionally biased region" description="Low complexity" evidence="2">
    <location>
        <begin position="542"/>
        <end position="565"/>
    </location>
</feature>
<proteinExistence type="predicted"/>
<comment type="caution">
    <text evidence="3">The sequence shown here is derived from an EMBL/GenBank/DDBJ whole genome shotgun (WGS) entry which is preliminary data.</text>
</comment>
<dbReference type="Proteomes" id="UP000197138">
    <property type="component" value="Unassembled WGS sequence"/>
</dbReference>
<feature type="region of interest" description="Disordered" evidence="2">
    <location>
        <begin position="175"/>
        <end position="195"/>
    </location>
</feature>
<feature type="compositionally biased region" description="Basic and acidic residues" evidence="2">
    <location>
        <begin position="832"/>
        <end position="841"/>
    </location>
</feature>
<evidence type="ECO:0000256" key="1">
    <source>
        <dbReference type="SAM" id="Coils"/>
    </source>
</evidence>
<evidence type="ECO:0000313" key="4">
    <source>
        <dbReference type="Proteomes" id="UP000197138"/>
    </source>
</evidence>
<protein>
    <submittedName>
        <fullName evidence="3">Uncharacterized protein</fullName>
    </submittedName>
</protein>
<dbReference type="PANTHER" id="PTHR36380">
    <property type="entry name" value="BNAA03G58330D PROTEIN"/>
    <property type="match status" value="1"/>
</dbReference>
<dbReference type="PANTHER" id="PTHR36380:SF1">
    <property type="entry name" value="OS01G0755100 PROTEIN"/>
    <property type="match status" value="1"/>
</dbReference>
<dbReference type="InterPro" id="IPR038777">
    <property type="entry name" value="At4g18490-like"/>
</dbReference>
<dbReference type="EMBL" id="MTKT01002534">
    <property type="protein sequence ID" value="OWM77362.1"/>
    <property type="molecule type" value="Genomic_DNA"/>
</dbReference>
<organism evidence="3 4">
    <name type="scientific">Punica granatum</name>
    <name type="common">Pomegranate</name>
    <dbReference type="NCBI Taxonomy" id="22663"/>
    <lineage>
        <taxon>Eukaryota</taxon>
        <taxon>Viridiplantae</taxon>
        <taxon>Streptophyta</taxon>
        <taxon>Embryophyta</taxon>
        <taxon>Tracheophyta</taxon>
        <taxon>Spermatophyta</taxon>
        <taxon>Magnoliopsida</taxon>
        <taxon>eudicotyledons</taxon>
        <taxon>Gunneridae</taxon>
        <taxon>Pentapetalae</taxon>
        <taxon>rosids</taxon>
        <taxon>malvids</taxon>
        <taxon>Myrtales</taxon>
        <taxon>Lythraceae</taxon>
        <taxon>Punica</taxon>
    </lineage>
</organism>
<feature type="region of interest" description="Disordered" evidence="2">
    <location>
        <begin position="541"/>
        <end position="664"/>
    </location>
</feature>